<proteinExistence type="predicted"/>
<name>A0A0B7BYJ1_9EUPU</name>
<protein>
    <submittedName>
        <fullName evidence="1">Uncharacterized protein</fullName>
    </submittedName>
</protein>
<accession>A0A0B7BYJ1</accession>
<dbReference type="Gene3D" id="3.40.50.300">
    <property type="entry name" value="P-loop containing nucleotide triphosphate hydrolases"/>
    <property type="match status" value="1"/>
</dbReference>
<reference evidence="1" key="1">
    <citation type="submission" date="2014-12" db="EMBL/GenBank/DDBJ databases">
        <title>Insight into the proteome of Arion vulgaris.</title>
        <authorList>
            <person name="Aradska J."/>
            <person name="Bulat T."/>
            <person name="Smidak R."/>
            <person name="Sarate P."/>
            <person name="Gangsoo J."/>
            <person name="Sialana F."/>
            <person name="Bilban M."/>
            <person name="Lubec G."/>
        </authorList>
    </citation>
    <scope>NUCLEOTIDE SEQUENCE</scope>
    <source>
        <tissue evidence="1">Skin</tissue>
    </source>
</reference>
<dbReference type="AlphaFoldDB" id="A0A0B7BYJ1"/>
<feature type="non-terminal residue" evidence="1">
    <location>
        <position position="121"/>
    </location>
</feature>
<feature type="non-terminal residue" evidence="1">
    <location>
        <position position="1"/>
    </location>
</feature>
<dbReference type="InterPro" id="IPR027417">
    <property type="entry name" value="P-loop_NTPase"/>
</dbReference>
<organism evidence="1">
    <name type="scientific">Arion vulgaris</name>
    <dbReference type="NCBI Taxonomy" id="1028688"/>
    <lineage>
        <taxon>Eukaryota</taxon>
        <taxon>Metazoa</taxon>
        <taxon>Spiralia</taxon>
        <taxon>Lophotrochozoa</taxon>
        <taxon>Mollusca</taxon>
        <taxon>Gastropoda</taxon>
        <taxon>Heterobranchia</taxon>
        <taxon>Euthyneura</taxon>
        <taxon>Panpulmonata</taxon>
        <taxon>Eupulmonata</taxon>
        <taxon>Stylommatophora</taxon>
        <taxon>Helicina</taxon>
        <taxon>Arionoidea</taxon>
        <taxon>Arionidae</taxon>
        <taxon>Arion</taxon>
    </lineage>
</organism>
<evidence type="ECO:0000313" key="1">
    <source>
        <dbReference type="EMBL" id="CEK98033.1"/>
    </source>
</evidence>
<sequence length="121" mass="14097">FKEINRKFVIDNDTKEMDAKLELDDINRERDTQLEVDNATNENIKQDTEQNVDISSAGTSDRRYVQSLDHMFYDTIDGINYYSVTANGRVKLQIPFIRDLQLRSDDVISCGYPKSGNHWIF</sequence>
<gene>
    <name evidence="1" type="primary">ORF217580</name>
</gene>
<dbReference type="EMBL" id="HACG01051162">
    <property type="protein sequence ID" value="CEK98033.1"/>
    <property type="molecule type" value="Transcribed_RNA"/>
</dbReference>